<dbReference type="Proteomes" id="UP001501196">
    <property type="component" value="Unassembled WGS sequence"/>
</dbReference>
<evidence type="ECO:0000313" key="1">
    <source>
        <dbReference type="EMBL" id="GAA2024655.1"/>
    </source>
</evidence>
<protein>
    <submittedName>
        <fullName evidence="1">Uncharacterized protein</fullName>
    </submittedName>
</protein>
<sequence>MQGTYREGDETGARLEVRGSEWCGNVSTTGHGTFHDGYGIALNVTSVFPDAATSLRNRPDRGARRVAASIAGGRAGGGDGPQSCGGSSPVVRAIMRDIDRRYFFR</sequence>
<name>A0ABN2TZ34_9MICO</name>
<keyword evidence="2" id="KW-1185">Reference proteome</keyword>
<evidence type="ECO:0000313" key="2">
    <source>
        <dbReference type="Proteomes" id="UP001501196"/>
    </source>
</evidence>
<proteinExistence type="predicted"/>
<dbReference type="EMBL" id="BAAAPW010000001">
    <property type="protein sequence ID" value="GAA2024655.1"/>
    <property type="molecule type" value="Genomic_DNA"/>
</dbReference>
<reference evidence="1 2" key="1">
    <citation type="journal article" date="2019" name="Int. J. Syst. Evol. Microbiol.">
        <title>The Global Catalogue of Microorganisms (GCM) 10K type strain sequencing project: providing services to taxonomists for standard genome sequencing and annotation.</title>
        <authorList>
            <consortium name="The Broad Institute Genomics Platform"/>
            <consortium name="The Broad Institute Genome Sequencing Center for Infectious Disease"/>
            <person name="Wu L."/>
            <person name="Ma J."/>
        </authorList>
    </citation>
    <scope>NUCLEOTIDE SEQUENCE [LARGE SCALE GENOMIC DNA]</scope>
    <source>
        <strain evidence="1 2">JCM 15672</strain>
    </source>
</reference>
<accession>A0ABN2TZ34</accession>
<comment type="caution">
    <text evidence="1">The sequence shown here is derived from an EMBL/GenBank/DDBJ whole genome shotgun (WGS) entry which is preliminary data.</text>
</comment>
<organism evidence="1 2">
    <name type="scientific">Agromyces tropicus</name>
    <dbReference type="NCBI Taxonomy" id="555371"/>
    <lineage>
        <taxon>Bacteria</taxon>
        <taxon>Bacillati</taxon>
        <taxon>Actinomycetota</taxon>
        <taxon>Actinomycetes</taxon>
        <taxon>Micrococcales</taxon>
        <taxon>Microbacteriaceae</taxon>
        <taxon>Agromyces</taxon>
    </lineage>
</organism>
<gene>
    <name evidence="1" type="ORF">GCM10009819_04540</name>
</gene>